<keyword evidence="1" id="KW-0489">Methyltransferase</keyword>
<protein>
    <submittedName>
        <fullName evidence="1">S-adenosyl-L-methionine-dependent methyltransferase</fullName>
    </submittedName>
</protein>
<proteinExistence type="predicted"/>
<evidence type="ECO:0000313" key="1">
    <source>
        <dbReference type="EMBL" id="KAI4858799.1"/>
    </source>
</evidence>
<reference evidence="1 2" key="1">
    <citation type="journal article" date="2022" name="New Phytol.">
        <title>Ecological generalism drives hyperdiversity of secondary metabolite gene clusters in xylarialean endophytes.</title>
        <authorList>
            <person name="Franco M.E.E."/>
            <person name="Wisecaver J.H."/>
            <person name="Arnold A.E."/>
            <person name="Ju Y.M."/>
            <person name="Slot J.C."/>
            <person name="Ahrendt S."/>
            <person name="Moore L.P."/>
            <person name="Eastman K.E."/>
            <person name="Scott K."/>
            <person name="Konkel Z."/>
            <person name="Mondo S.J."/>
            <person name="Kuo A."/>
            <person name="Hayes R.D."/>
            <person name="Haridas S."/>
            <person name="Andreopoulos B."/>
            <person name="Riley R."/>
            <person name="LaButti K."/>
            <person name="Pangilinan J."/>
            <person name="Lipzen A."/>
            <person name="Amirebrahimi M."/>
            <person name="Yan J."/>
            <person name="Adam C."/>
            <person name="Keymanesh K."/>
            <person name="Ng V."/>
            <person name="Louie K."/>
            <person name="Northen T."/>
            <person name="Drula E."/>
            <person name="Henrissat B."/>
            <person name="Hsieh H.M."/>
            <person name="Youens-Clark K."/>
            <person name="Lutzoni F."/>
            <person name="Miadlikowska J."/>
            <person name="Eastwood D.C."/>
            <person name="Hamelin R.C."/>
            <person name="Grigoriev I.V."/>
            <person name="U'Ren J.M."/>
        </authorList>
    </citation>
    <scope>NUCLEOTIDE SEQUENCE [LARGE SCALE GENOMIC DNA]</scope>
    <source>
        <strain evidence="1 2">CBS 119005</strain>
    </source>
</reference>
<dbReference type="EMBL" id="MU393686">
    <property type="protein sequence ID" value="KAI4858799.1"/>
    <property type="molecule type" value="Genomic_DNA"/>
</dbReference>
<organism evidence="1 2">
    <name type="scientific">Hypoxylon rubiginosum</name>
    <dbReference type="NCBI Taxonomy" id="110542"/>
    <lineage>
        <taxon>Eukaryota</taxon>
        <taxon>Fungi</taxon>
        <taxon>Dikarya</taxon>
        <taxon>Ascomycota</taxon>
        <taxon>Pezizomycotina</taxon>
        <taxon>Sordariomycetes</taxon>
        <taxon>Xylariomycetidae</taxon>
        <taxon>Xylariales</taxon>
        <taxon>Hypoxylaceae</taxon>
        <taxon>Hypoxylon</taxon>
    </lineage>
</organism>
<keyword evidence="2" id="KW-1185">Reference proteome</keyword>
<sequence>MSNQLVSSKNGTTLLSLAENIHTQTESIIAYLRANNLSEPTFDIDSSPPPTTPAYLALQSSLTGSLEDLQRLVEGPTAFLRSVCVLGFELAAFQIALDFDFFTIVQPGHEISVDELAEKAGLDVDRTKRTMRMLITHRFFQENRPGWISHSSSSIVLFDDLEIRSALLYCLDEMLKAAADSNVSLKAAPHESDSEHCPFKTRHGHSIFNYYTHHPKQAARFSQAMAGITRMGREVGQLRDCFPWNDLDGTVVDVGGGSGHVSMMLAGLFPRLRFVVQDGSAAMLAEGRKLLTDDTRDRISFSQQNFFQPQTYRNAAAFLLRQCTHDWCDSDVVTMFKCIVPGLEGSAPNTPLLINDIVLPEPGTWARHAERAVRDLDMIMLVGFGSKERTTAEFEALLKAADSRYVISNVHATGPMGLLEVYLER</sequence>
<accession>A0ACB9YHH0</accession>
<dbReference type="Proteomes" id="UP001497700">
    <property type="component" value="Unassembled WGS sequence"/>
</dbReference>
<gene>
    <name evidence="1" type="ORF">F4820DRAFT_454510</name>
</gene>
<name>A0ACB9YHH0_9PEZI</name>
<keyword evidence="1" id="KW-0808">Transferase</keyword>
<comment type="caution">
    <text evidence="1">The sequence shown here is derived from an EMBL/GenBank/DDBJ whole genome shotgun (WGS) entry which is preliminary data.</text>
</comment>
<evidence type="ECO:0000313" key="2">
    <source>
        <dbReference type="Proteomes" id="UP001497700"/>
    </source>
</evidence>